<comment type="caution">
    <text evidence="1">The sequence shown here is derived from an EMBL/GenBank/DDBJ whole genome shotgun (WGS) entry which is preliminary data.</text>
</comment>
<name>A0ABY2XNP0_9GAMM</name>
<keyword evidence="2" id="KW-1185">Reference proteome</keyword>
<dbReference type="Proteomes" id="UP000739180">
    <property type="component" value="Unassembled WGS sequence"/>
</dbReference>
<dbReference type="EMBL" id="VCQT01000022">
    <property type="protein sequence ID" value="TMW13616.1"/>
    <property type="molecule type" value="Genomic_DNA"/>
</dbReference>
<protein>
    <submittedName>
        <fullName evidence="1">DNA-binding protein</fullName>
    </submittedName>
</protein>
<dbReference type="RefSeq" id="WP_138771657.1">
    <property type="nucleotide sequence ID" value="NZ_JBHSSX010000011.1"/>
</dbReference>
<proteinExistence type="predicted"/>
<accession>A0ABY2XNP0</accession>
<organism evidence="1 2">
    <name type="scientific">Alloalcanivorax gelatiniphagus</name>
    <dbReference type="NCBI Taxonomy" id="1194167"/>
    <lineage>
        <taxon>Bacteria</taxon>
        <taxon>Pseudomonadati</taxon>
        <taxon>Pseudomonadota</taxon>
        <taxon>Gammaproteobacteria</taxon>
        <taxon>Oceanospirillales</taxon>
        <taxon>Alcanivoracaceae</taxon>
        <taxon>Alloalcanivorax</taxon>
    </lineage>
</organism>
<sequence length="192" mass="21335">MSTFEFQLHFQLPDGEADPELWLDALFEAGCDDALVGLASHGYLSLDFNREVPTAWEALQTAVRDVKTAIPEARLVSAGPDLLNLSELAELMTDRLAKVTRQAMRKYAKGEVKRTATRFPSPRVSGGTPLWHADEVLAWMMENRKIQATPEPAQSLITLASAIRMLNSTKEYHQSRAAAPELMQKAEQLLVS</sequence>
<gene>
    <name evidence="1" type="ORF">FGS76_05650</name>
</gene>
<evidence type="ECO:0000313" key="1">
    <source>
        <dbReference type="EMBL" id="TMW13616.1"/>
    </source>
</evidence>
<evidence type="ECO:0000313" key="2">
    <source>
        <dbReference type="Proteomes" id="UP000739180"/>
    </source>
</evidence>
<reference evidence="1 2" key="1">
    <citation type="submission" date="2019-05" db="EMBL/GenBank/DDBJ databases">
        <title>Genome of Alcanivorax gelatiniphagus, an oil degrading marine bacteria.</title>
        <authorList>
            <person name="Kwon K.K."/>
        </authorList>
    </citation>
    <scope>NUCLEOTIDE SEQUENCE [LARGE SCALE GENOMIC DNA]</scope>
    <source>
        <strain evidence="1 2">MEBiC 08158</strain>
    </source>
</reference>
<dbReference type="GO" id="GO:0003677">
    <property type="term" value="F:DNA binding"/>
    <property type="evidence" value="ECO:0007669"/>
    <property type="project" value="UniProtKB-KW"/>
</dbReference>
<keyword evidence="1" id="KW-0238">DNA-binding</keyword>